<dbReference type="Proteomes" id="UP000237144">
    <property type="component" value="Unassembled WGS sequence"/>
</dbReference>
<feature type="compositionally biased region" description="Basic and acidic residues" evidence="1">
    <location>
        <begin position="734"/>
        <end position="745"/>
    </location>
</feature>
<feature type="compositionally biased region" description="Basic and acidic residues" evidence="1">
    <location>
        <begin position="593"/>
        <end position="602"/>
    </location>
</feature>
<evidence type="ECO:0000313" key="2">
    <source>
        <dbReference type="EMBL" id="POY70568.1"/>
    </source>
</evidence>
<feature type="region of interest" description="Disordered" evidence="1">
    <location>
        <begin position="291"/>
        <end position="310"/>
    </location>
</feature>
<dbReference type="OrthoDB" id="2529291at2759"/>
<feature type="compositionally biased region" description="Pro residues" evidence="1">
    <location>
        <begin position="352"/>
        <end position="368"/>
    </location>
</feature>
<feature type="region of interest" description="Disordered" evidence="1">
    <location>
        <begin position="501"/>
        <end position="526"/>
    </location>
</feature>
<protein>
    <submittedName>
        <fullName evidence="2">Uncharacterized protein</fullName>
    </submittedName>
</protein>
<feature type="region of interest" description="Disordered" evidence="1">
    <location>
        <begin position="71"/>
        <end position="125"/>
    </location>
</feature>
<dbReference type="EMBL" id="PJQD01000115">
    <property type="protein sequence ID" value="POY70568.1"/>
    <property type="molecule type" value="Genomic_DNA"/>
</dbReference>
<feature type="region of interest" description="Disordered" evidence="1">
    <location>
        <begin position="253"/>
        <end position="283"/>
    </location>
</feature>
<reference evidence="2 3" key="1">
    <citation type="journal article" date="2018" name="Front. Microbiol.">
        <title>Prospects for Fungal Bioremediation of Acidic Radioactive Waste Sites: Characterization and Genome Sequence of Rhodotorula taiwanensis MD1149.</title>
        <authorList>
            <person name="Tkavc R."/>
            <person name="Matrosova V.Y."/>
            <person name="Grichenko O.E."/>
            <person name="Gostincar C."/>
            <person name="Volpe R.P."/>
            <person name="Klimenkova P."/>
            <person name="Gaidamakova E.K."/>
            <person name="Zhou C.E."/>
            <person name="Stewart B.J."/>
            <person name="Lyman M.G."/>
            <person name="Malfatti S.A."/>
            <person name="Rubinfeld B."/>
            <person name="Courtot M."/>
            <person name="Singh J."/>
            <person name="Dalgard C.L."/>
            <person name="Hamilton T."/>
            <person name="Frey K.G."/>
            <person name="Gunde-Cimerman N."/>
            <person name="Dugan L."/>
            <person name="Daly M.J."/>
        </authorList>
    </citation>
    <scope>NUCLEOTIDE SEQUENCE [LARGE SCALE GENOMIC DNA]</scope>
    <source>
        <strain evidence="2 3">MD1149</strain>
    </source>
</reference>
<feature type="region of interest" description="Disordered" evidence="1">
    <location>
        <begin position="1"/>
        <end position="37"/>
    </location>
</feature>
<keyword evidence="3" id="KW-1185">Reference proteome</keyword>
<feature type="region of interest" description="Disordered" evidence="1">
    <location>
        <begin position="476"/>
        <end position="495"/>
    </location>
</feature>
<evidence type="ECO:0000256" key="1">
    <source>
        <dbReference type="SAM" id="MobiDB-lite"/>
    </source>
</evidence>
<feature type="region of interest" description="Disordered" evidence="1">
    <location>
        <begin position="204"/>
        <end position="227"/>
    </location>
</feature>
<gene>
    <name evidence="2" type="ORF">BMF94_6483</name>
</gene>
<comment type="caution">
    <text evidence="2">The sequence shown here is derived from an EMBL/GenBank/DDBJ whole genome shotgun (WGS) entry which is preliminary data.</text>
</comment>
<evidence type="ECO:0000313" key="3">
    <source>
        <dbReference type="Proteomes" id="UP000237144"/>
    </source>
</evidence>
<accession>A0A2S5B1A9</accession>
<organism evidence="2 3">
    <name type="scientific">Rhodotorula taiwanensis</name>
    <dbReference type="NCBI Taxonomy" id="741276"/>
    <lineage>
        <taxon>Eukaryota</taxon>
        <taxon>Fungi</taxon>
        <taxon>Dikarya</taxon>
        <taxon>Basidiomycota</taxon>
        <taxon>Pucciniomycotina</taxon>
        <taxon>Microbotryomycetes</taxon>
        <taxon>Sporidiobolales</taxon>
        <taxon>Sporidiobolaceae</taxon>
        <taxon>Rhodotorula</taxon>
    </lineage>
</organism>
<feature type="compositionally biased region" description="Polar residues" evidence="1">
    <location>
        <begin position="259"/>
        <end position="271"/>
    </location>
</feature>
<name>A0A2S5B1A9_9BASI</name>
<feature type="compositionally biased region" description="Polar residues" evidence="1">
    <location>
        <begin position="338"/>
        <end position="349"/>
    </location>
</feature>
<feature type="compositionally biased region" description="Polar residues" evidence="1">
    <location>
        <begin position="18"/>
        <end position="37"/>
    </location>
</feature>
<proteinExistence type="predicted"/>
<feature type="region of interest" description="Disordered" evidence="1">
    <location>
        <begin position="140"/>
        <end position="164"/>
    </location>
</feature>
<feature type="compositionally biased region" description="Low complexity" evidence="1">
    <location>
        <begin position="146"/>
        <end position="161"/>
    </location>
</feature>
<feature type="region of interest" description="Disordered" evidence="1">
    <location>
        <begin position="337"/>
        <end position="400"/>
    </location>
</feature>
<feature type="compositionally biased region" description="Polar residues" evidence="1">
    <location>
        <begin position="212"/>
        <end position="227"/>
    </location>
</feature>
<sequence length="773" mass="80534">MASPRQRGDAPATAAEVRSTSSDASQTAAPTDETAQPTLASMSFSFTSLSSVWQSLKTAAALEVGGFVKSLSGGELGELDEEQQNAGQKRARDREEQNDAIASERAAGPKRRKVRGGNDFLFDGVPPLMPPIADSSWYNEHEALKPSSSPPAANRSSTSPAVARRFLWPRKDADYADELLHSKVTNEGLSTAFAPIASSSKSLLHRRHASGSAPTASDTPEAQVTRGPTSFLPRATALLSIATPWSVGQQLLQGPPLSTGLTGSPASTSSKKAPRRSFADELGDEEMSRALVREGDASQASFEAKEQERRAERNRITALESEVSRLKQELLVQKALASPSSAFSKTPRVSTAPPPPAPSAPPPPPAGKPHPMLLSARAKLRATPERPKRRHSAIGAPTGLDMTALMTEVGAKRQKLRKVGLPKEQTQEELRLHKTGQAGAVEAGLRSALKRSSARQSDAAPPTETLSRKTLLRRASELSGGSLGPIPTIRGSAAPGALEGRTGVAASASAPGVLSPTPTETPHGGHAAVADEMDLSRHGMEEDVGGEPVACGSGDVASLGIIELVRVGTAELAKEDGTADLSGIAGHDEAAVATGSEHESTRSLRMAVSAPSSPATANGGAATNHYPLSSPIDRSSSGARPRQRSMGEKLPGLDLTRGRPVTPGRQKAKANRAIQSSPLSETLAPAAGLGHPPDSSGSNVRPPLSPRPNATEPSAIVSLPKPRRARRVAVPRAVEPKTGEKRDPIEDLLATAGSTLSGVGTKDPDPARVFGRA</sequence>
<feature type="region of interest" description="Disordered" evidence="1">
    <location>
        <begin position="593"/>
        <end position="773"/>
    </location>
</feature>
<feature type="region of interest" description="Disordered" evidence="1">
    <location>
        <begin position="413"/>
        <end position="471"/>
    </location>
</feature>
<dbReference type="AlphaFoldDB" id="A0A2S5B1A9"/>